<dbReference type="Proteomes" id="UP000614714">
    <property type="component" value="Unassembled WGS sequence"/>
</dbReference>
<dbReference type="PANTHER" id="PTHR42810:SF2">
    <property type="entry name" value="PURINE PERMEASE C1399.01C-RELATED"/>
    <property type="match status" value="1"/>
</dbReference>
<feature type="transmembrane region" description="Helical" evidence="7">
    <location>
        <begin position="12"/>
        <end position="32"/>
    </location>
</feature>
<protein>
    <submittedName>
        <fullName evidence="8">Uracil-xanthine permease</fullName>
    </submittedName>
</protein>
<feature type="transmembrane region" description="Helical" evidence="7">
    <location>
        <begin position="220"/>
        <end position="238"/>
    </location>
</feature>
<feature type="transmembrane region" description="Helical" evidence="7">
    <location>
        <begin position="61"/>
        <end position="80"/>
    </location>
</feature>
<organism evidence="8 9">
    <name type="scientific">Geomonas anaerohicana</name>
    <dbReference type="NCBI Taxonomy" id="2798583"/>
    <lineage>
        <taxon>Bacteria</taxon>
        <taxon>Pseudomonadati</taxon>
        <taxon>Thermodesulfobacteriota</taxon>
        <taxon>Desulfuromonadia</taxon>
        <taxon>Geobacterales</taxon>
        <taxon>Geobacteraceae</taxon>
        <taxon>Geomonas</taxon>
    </lineage>
</organism>
<comment type="caution">
    <text evidence="8">The sequence shown here is derived from an EMBL/GenBank/DDBJ whole genome shotgun (WGS) entry which is preliminary data.</text>
</comment>
<keyword evidence="5 7" id="KW-1133">Transmembrane helix</keyword>
<dbReference type="PROSITE" id="PS01116">
    <property type="entry name" value="XANTH_URACIL_PERMASE"/>
    <property type="match status" value="1"/>
</dbReference>
<evidence type="ECO:0000256" key="6">
    <source>
        <dbReference type="ARBA" id="ARBA00023136"/>
    </source>
</evidence>
<sequence>MSEVKDPVWRQALSGAQILFVAFGALVLVPILTGLNPSMALLGAGMGTLIFQLCTKRQVPIFLGSSFAFIAPIIYSVQTWGLPSTLAGLFAAGWLYLAFSLAIYLRGADFVHRIMPPVVVGPIIMIIGLGLANVAVNMAMGKTGDGKAVLVDYNTALLVAGISLATTAAVAVRARGIFRLLPVLSGVAVGYVLSIFLGLVDFSKIAAAPWLEVPKFVTPEWNWSAVLFMVPVALAPAIEHVGDVVAIGAVTGKDYTEKPGLHRTMLGDGLAVCAAALVGGPPVTTYAEVTGAVMITRCYNPVIMTWAAGFAIVMAFFGKFNAILQSIPVPVMGGIMMLLFGSIASVGLNTLIHARVDMHRPRNLVIVSLVLVFGIGGLSINVAGQHLHGVSLCGIAAILLNLLLPKGEAAPMGGDAVEEEPEETVA</sequence>
<comment type="similarity">
    <text evidence="2">Belongs to the nucleobase:cation symporter-2 (NCS2) (TC 2.A.40) family.</text>
</comment>
<gene>
    <name evidence="8" type="ORF">JFN91_03010</name>
</gene>
<feature type="transmembrane region" description="Helical" evidence="7">
    <location>
        <begin position="38"/>
        <end position="54"/>
    </location>
</feature>
<dbReference type="InterPro" id="IPR006042">
    <property type="entry name" value="Xan_ur_permease"/>
</dbReference>
<evidence type="ECO:0000256" key="7">
    <source>
        <dbReference type="SAM" id="Phobius"/>
    </source>
</evidence>
<evidence type="ECO:0000256" key="3">
    <source>
        <dbReference type="ARBA" id="ARBA00022448"/>
    </source>
</evidence>
<feature type="transmembrane region" description="Helical" evidence="7">
    <location>
        <begin position="117"/>
        <end position="136"/>
    </location>
</feature>
<comment type="subcellular location">
    <subcellularLocation>
        <location evidence="1">Membrane</location>
        <topology evidence="1">Multi-pass membrane protein</topology>
    </subcellularLocation>
</comment>
<evidence type="ECO:0000313" key="9">
    <source>
        <dbReference type="Proteomes" id="UP000614714"/>
    </source>
</evidence>
<dbReference type="RefSeq" id="WP_199387717.1">
    <property type="nucleotide sequence ID" value="NZ_JAEMHL010000001.1"/>
</dbReference>
<evidence type="ECO:0000256" key="1">
    <source>
        <dbReference type="ARBA" id="ARBA00004141"/>
    </source>
</evidence>
<dbReference type="Pfam" id="PF00860">
    <property type="entry name" value="Xan_ur_permease"/>
    <property type="match status" value="1"/>
</dbReference>
<feature type="transmembrane region" description="Helical" evidence="7">
    <location>
        <begin position="329"/>
        <end position="352"/>
    </location>
</feature>
<reference evidence="8 9" key="1">
    <citation type="submission" date="2020-12" db="EMBL/GenBank/DDBJ databases">
        <title>Geomonas sp. Red421, isolated from paddy soil.</title>
        <authorList>
            <person name="Xu Z."/>
            <person name="Zhang Z."/>
            <person name="Masuda Y."/>
            <person name="Itoh H."/>
            <person name="Senoo K."/>
        </authorList>
    </citation>
    <scope>NUCLEOTIDE SEQUENCE [LARGE SCALE GENOMIC DNA]</scope>
    <source>
        <strain evidence="8 9">Red421</strain>
    </source>
</reference>
<evidence type="ECO:0000256" key="2">
    <source>
        <dbReference type="ARBA" id="ARBA00008821"/>
    </source>
</evidence>
<feature type="transmembrane region" description="Helical" evidence="7">
    <location>
        <begin position="156"/>
        <end position="174"/>
    </location>
</feature>
<evidence type="ECO:0000313" key="8">
    <source>
        <dbReference type="EMBL" id="MBJ6749176.1"/>
    </source>
</evidence>
<name>A0ABS0YA36_9BACT</name>
<dbReference type="NCBIfam" id="TIGR00801">
    <property type="entry name" value="ncs2"/>
    <property type="match status" value="1"/>
</dbReference>
<feature type="transmembrane region" description="Helical" evidence="7">
    <location>
        <begin position="298"/>
        <end position="317"/>
    </location>
</feature>
<feature type="transmembrane region" description="Helical" evidence="7">
    <location>
        <begin position="181"/>
        <end position="200"/>
    </location>
</feature>
<feature type="transmembrane region" description="Helical" evidence="7">
    <location>
        <begin position="86"/>
        <end position="105"/>
    </location>
</feature>
<dbReference type="EMBL" id="JAEMHL010000001">
    <property type="protein sequence ID" value="MBJ6749176.1"/>
    <property type="molecule type" value="Genomic_DNA"/>
</dbReference>
<feature type="transmembrane region" description="Helical" evidence="7">
    <location>
        <begin position="364"/>
        <end position="380"/>
    </location>
</feature>
<dbReference type="PANTHER" id="PTHR42810">
    <property type="entry name" value="PURINE PERMEASE C1399.01C-RELATED"/>
    <property type="match status" value="1"/>
</dbReference>
<evidence type="ECO:0000256" key="4">
    <source>
        <dbReference type="ARBA" id="ARBA00022692"/>
    </source>
</evidence>
<keyword evidence="4 7" id="KW-0812">Transmembrane</keyword>
<keyword evidence="6 7" id="KW-0472">Membrane</keyword>
<keyword evidence="9" id="KW-1185">Reference proteome</keyword>
<feature type="transmembrane region" description="Helical" evidence="7">
    <location>
        <begin position="386"/>
        <end position="404"/>
    </location>
</feature>
<proteinExistence type="inferred from homology"/>
<dbReference type="InterPro" id="IPR006043">
    <property type="entry name" value="NCS2"/>
</dbReference>
<evidence type="ECO:0000256" key="5">
    <source>
        <dbReference type="ARBA" id="ARBA00022989"/>
    </source>
</evidence>
<accession>A0ABS0YA36</accession>
<keyword evidence="3" id="KW-0813">Transport</keyword>